<evidence type="ECO:0000259" key="1">
    <source>
        <dbReference type="PROSITE" id="PS50943"/>
    </source>
</evidence>
<proteinExistence type="predicted"/>
<evidence type="ECO:0000313" key="2">
    <source>
        <dbReference type="EMBL" id="WUQ14167.1"/>
    </source>
</evidence>
<organism evidence="2 3">
    <name type="scientific">Streptomyces virginiae</name>
    <name type="common">Streptomyces cinnamonensis</name>
    <dbReference type="NCBI Taxonomy" id="1961"/>
    <lineage>
        <taxon>Bacteria</taxon>
        <taxon>Bacillati</taxon>
        <taxon>Actinomycetota</taxon>
        <taxon>Actinomycetes</taxon>
        <taxon>Kitasatosporales</taxon>
        <taxon>Streptomycetaceae</taxon>
        <taxon>Streptomyces</taxon>
    </lineage>
</organism>
<sequence>MSTDATPDPYREALAFGQRLQILRQRRGLTQDQLGGLVARSGSWVRSLEAGRLKTPKLPLVLRLAEVLRVRDLSDLTGDQSMTANLFTGPGHPRFAAVRQALNALQLGATDAPSAAHLTARLARAWQARHSAPNHRDVIGSLLPDLIRDAQAAVRAAATVADRKAAQARLAEVYFLAQFFCAYQPDAPLVWRVAERGMMAAQDSEDPHAIGLAAWLTTQAHRESTHLDAADAVTMETLRYLEPLLPEASTDVRAVAGALTVEAGLTAARRGETGTAWRYWDEARRLAEGLPANYFHPVTSFSRAVIGAHAVTVAVETHAGGESVRQAARAEADAIPSRPRRARHRIEQARAYHLDRQPDVALATLAQAHEAAPETVQYNGHARRIILEEAEAKNADRRRRASELAASMGLLTV</sequence>
<dbReference type="CDD" id="cd00093">
    <property type="entry name" value="HTH_XRE"/>
    <property type="match status" value="1"/>
</dbReference>
<accession>A0ABZ1TFT2</accession>
<dbReference type="Proteomes" id="UP001432039">
    <property type="component" value="Chromosome"/>
</dbReference>
<reference evidence="2" key="1">
    <citation type="submission" date="2022-10" db="EMBL/GenBank/DDBJ databases">
        <title>The complete genomes of actinobacterial strains from the NBC collection.</title>
        <authorList>
            <person name="Joergensen T.S."/>
            <person name="Alvarez Arevalo M."/>
            <person name="Sterndorff E.B."/>
            <person name="Faurdal D."/>
            <person name="Vuksanovic O."/>
            <person name="Mourched A.-S."/>
            <person name="Charusanti P."/>
            <person name="Shaw S."/>
            <person name="Blin K."/>
            <person name="Weber T."/>
        </authorList>
    </citation>
    <scope>NUCLEOTIDE SEQUENCE</scope>
    <source>
        <strain evidence="2">NBC_00248</strain>
    </source>
</reference>
<dbReference type="PROSITE" id="PS50943">
    <property type="entry name" value="HTH_CROC1"/>
    <property type="match status" value="1"/>
</dbReference>
<dbReference type="RefSeq" id="WP_328962984.1">
    <property type="nucleotide sequence ID" value="NZ_CP108090.1"/>
</dbReference>
<keyword evidence="3" id="KW-1185">Reference proteome</keyword>
<feature type="domain" description="HTH cro/C1-type" evidence="1">
    <location>
        <begin position="20"/>
        <end position="76"/>
    </location>
</feature>
<gene>
    <name evidence="2" type="ORF">OG517_23575</name>
</gene>
<name>A0ABZ1TFT2_STRVG</name>
<dbReference type="SMART" id="SM00530">
    <property type="entry name" value="HTH_XRE"/>
    <property type="match status" value="1"/>
</dbReference>
<dbReference type="InterPro" id="IPR001387">
    <property type="entry name" value="Cro/C1-type_HTH"/>
</dbReference>
<dbReference type="SUPFAM" id="SSF47413">
    <property type="entry name" value="lambda repressor-like DNA-binding domains"/>
    <property type="match status" value="1"/>
</dbReference>
<dbReference type="Pfam" id="PF13560">
    <property type="entry name" value="HTH_31"/>
    <property type="match status" value="1"/>
</dbReference>
<dbReference type="Gene3D" id="1.10.260.40">
    <property type="entry name" value="lambda repressor-like DNA-binding domains"/>
    <property type="match status" value="1"/>
</dbReference>
<dbReference type="EMBL" id="CP108090">
    <property type="protein sequence ID" value="WUQ14167.1"/>
    <property type="molecule type" value="Genomic_DNA"/>
</dbReference>
<evidence type="ECO:0000313" key="3">
    <source>
        <dbReference type="Proteomes" id="UP001432039"/>
    </source>
</evidence>
<dbReference type="InterPro" id="IPR010982">
    <property type="entry name" value="Lambda_DNA-bd_dom_sf"/>
</dbReference>
<protein>
    <submittedName>
        <fullName evidence="2">Helix-turn-helix domain-containing protein</fullName>
    </submittedName>
</protein>